<reference evidence="3" key="1">
    <citation type="journal article" date="2018" name="Nat. Genet.">
        <title>Extensive intraspecific gene order and gene structural variations between Mo17 and other maize genomes.</title>
        <authorList>
            <person name="Sun S."/>
            <person name="Zhou Y."/>
            <person name="Chen J."/>
            <person name="Shi J."/>
            <person name="Zhao H."/>
            <person name="Zhao H."/>
            <person name="Song W."/>
            <person name="Zhang M."/>
            <person name="Cui Y."/>
            <person name="Dong X."/>
            <person name="Liu H."/>
            <person name="Ma X."/>
            <person name="Jiao Y."/>
            <person name="Wang B."/>
            <person name="Wei X."/>
            <person name="Stein J.C."/>
            <person name="Glaubitz J.C."/>
            <person name="Lu F."/>
            <person name="Yu G."/>
            <person name="Liang C."/>
            <person name="Fengler K."/>
            <person name="Li B."/>
            <person name="Rafalski A."/>
            <person name="Schnable P.S."/>
            <person name="Ware D.H."/>
            <person name="Buckler E.S."/>
            <person name="Lai J."/>
        </authorList>
    </citation>
    <scope>NUCLEOTIDE SEQUENCE [LARGE SCALE GENOMIC DNA]</scope>
    <source>
        <tissue evidence="3">Seedling</tissue>
    </source>
</reference>
<organism evidence="3">
    <name type="scientific">Zea mays</name>
    <name type="common">Maize</name>
    <dbReference type="NCBI Taxonomy" id="4577"/>
    <lineage>
        <taxon>Eukaryota</taxon>
        <taxon>Viridiplantae</taxon>
        <taxon>Streptophyta</taxon>
        <taxon>Embryophyta</taxon>
        <taxon>Tracheophyta</taxon>
        <taxon>Spermatophyta</taxon>
        <taxon>Magnoliopsida</taxon>
        <taxon>Liliopsida</taxon>
        <taxon>Poales</taxon>
        <taxon>Poaceae</taxon>
        <taxon>PACMAD clade</taxon>
        <taxon>Panicoideae</taxon>
        <taxon>Andropogonodae</taxon>
        <taxon>Andropogoneae</taxon>
        <taxon>Tripsacinae</taxon>
        <taxon>Zea</taxon>
    </lineage>
</organism>
<accession>A0A3L6EVG6</accession>
<dbReference type="PANTHER" id="PTHR35547:SF1">
    <property type="entry name" value="OS02G0737401 PROTEIN"/>
    <property type="match status" value="1"/>
</dbReference>
<sequence length="86" mass="8848">MAVLKNSNLVLAALIMLLMASSMVLGSAAARPLLVGEELAGEAAVGGGGDSIVRFIRQLYWQRLSGPGPSCKGSTWDPNNGCPPPP</sequence>
<feature type="signal peptide" evidence="2">
    <location>
        <begin position="1"/>
        <end position="30"/>
    </location>
</feature>
<feature type="region of interest" description="Disordered" evidence="1">
    <location>
        <begin position="67"/>
        <end position="86"/>
    </location>
</feature>
<gene>
    <name evidence="3" type="ORF">Zm00014a_033726</name>
</gene>
<evidence type="ECO:0000313" key="3">
    <source>
        <dbReference type="EMBL" id="PWZ25042.1"/>
    </source>
</evidence>
<dbReference type="Proteomes" id="UP000251960">
    <property type="component" value="Chromosome 5"/>
</dbReference>
<feature type="chain" id="PRO_5018257245" evidence="2">
    <location>
        <begin position="31"/>
        <end position="86"/>
    </location>
</feature>
<comment type="caution">
    <text evidence="3">The sequence shown here is derived from an EMBL/GenBank/DDBJ whole genome shotgun (WGS) entry which is preliminary data.</text>
</comment>
<evidence type="ECO:0000256" key="1">
    <source>
        <dbReference type="SAM" id="MobiDB-lite"/>
    </source>
</evidence>
<dbReference type="AlphaFoldDB" id="A0A3L6EVG6"/>
<dbReference type="EMBL" id="NCVQ01000006">
    <property type="protein sequence ID" value="PWZ25042.1"/>
    <property type="molecule type" value="Genomic_DNA"/>
</dbReference>
<evidence type="ECO:0000256" key="2">
    <source>
        <dbReference type="SAM" id="SignalP"/>
    </source>
</evidence>
<protein>
    <submittedName>
        <fullName evidence="3">Uncharacterized protein</fullName>
    </submittedName>
</protein>
<dbReference type="PANTHER" id="PTHR35547">
    <property type="entry name" value="OS06G0249350 PROTEIN-RELATED"/>
    <property type="match status" value="1"/>
</dbReference>
<keyword evidence="2" id="KW-0732">Signal</keyword>
<name>A0A3L6EVG6_MAIZE</name>
<proteinExistence type="predicted"/>